<evidence type="ECO:0000313" key="1">
    <source>
        <dbReference type="EMBL" id="TWU33879.1"/>
    </source>
</evidence>
<evidence type="ECO:0000313" key="2">
    <source>
        <dbReference type="Proteomes" id="UP000319143"/>
    </source>
</evidence>
<sequence length="62" mass="7017">MLVRKVVELSQFHLFWKEQNTGYRNLVVNGVVFSKTEKHFVAGIASGFLPQNEVANSRKLGP</sequence>
<organism evidence="1 2">
    <name type="scientific">Novipirellula artificiosorum</name>
    <dbReference type="NCBI Taxonomy" id="2528016"/>
    <lineage>
        <taxon>Bacteria</taxon>
        <taxon>Pseudomonadati</taxon>
        <taxon>Planctomycetota</taxon>
        <taxon>Planctomycetia</taxon>
        <taxon>Pirellulales</taxon>
        <taxon>Pirellulaceae</taxon>
        <taxon>Novipirellula</taxon>
    </lineage>
</organism>
<accession>A0A5C6DFW2</accession>
<protein>
    <submittedName>
        <fullName evidence="1">Uncharacterized protein</fullName>
    </submittedName>
</protein>
<name>A0A5C6DFW2_9BACT</name>
<proteinExistence type="predicted"/>
<gene>
    <name evidence="1" type="ORF">Poly41_48790</name>
</gene>
<dbReference type="Proteomes" id="UP000319143">
    <property type="component" value="Unassembled WGS sequence"/>
</dbReference>
<reference evidence="1 2" key="1">
    <citation type="submission" date="2019-02" db="EMBL/GenBank/DDBJ databases">
        <title>Deep-cultivation of Planctomycetes and their phenomic and genomic characterization uncovers novel biology.</title>
        <authorList>
            <person name="Wiegand S."/>
            <person name="Jogler M."/>
            <person name="Boedeker C."/>
            <person name="Pinto D."/>
            <person name="Vollmers J."/>
            <person name="Rivas-Marin E."/>
            <person name="Kohn T."/>
            <person name="Peeters S.H."/>
            <person name="Heuer A."/>
            <person name="Rast P."/>
            <person name="Oberbeckmann S."/>
            <person name="Bunk B."/>
            <person name="Jeske O."/>
            <person name="Meyerdierks A."/>
            <person name="Storesund J.E."/>
            <person name="Kallscheuer N."/>
            <person name="Luecker S."/>
            <person name="Lage O.M."/>
            <person name="Pohl T."/>
            <person name="Merkel B.J."/>
            <person name="Hornburger P."/>
            <person name="Mueller R.-W."/>
            <person name="Bruemmer F."/>
            <person name="Labrenz M."/>
            <person name="Spormann A.M."/>
            <person name="Op Den Camp H."/>
            <person name="Overmann J."/>
            <person name="Amann R."/>
            <person name="Jetten M.S.M."/>
            <person name="Mascher T."/>
            <person name="Medema M.H."/>
            <person name="Devos D.P."/>
            <person name="Kaster A.-K."/>
            <person name="Ovreas L."/>
            <person name="Rohde M."/>
            <person name="Galperin M.Y."/>
            <person name="Jogler C."/>
        </authorList>
    </citation>
    <scope>NUCLEOTIDE SEQUENCE [LARGE SCALE GENOMIC DNA]</scope>
    <source>
        <strain evidence="1 2">Poly41</strain>
    </source>
</reference>
<keyword evidence="2" id="KW-1185">Reference proteome</keyword>
<comment type="caution">
    <text evidence="1">The sequence shown here is derived from an EMBL/GenBank/DDBJ whole genome shotgun (WGS) entry which is preliminary data.</text>
</comment>
<dbReference type="AlphaFoldDB" id="A0A5C6DFW2"/>
<dbReference type="EMBL" id="SJPV01000009">
    <property type="protein sequence ID" value="TWU33879.1"/>
    <property type="molecule type" value="Genomic_DNA"/>
</dbReference>